<evidence type="ECO:0000313" key="17">
    <source>
        <dbReference type="Proteomes" id="UP000245202"/>
    </source>
</evidence>
<keyword evidence="9 12" id="KW-0456">Lyase</keyword>
<keyword evidence="5 12" id="KW-0963">Cytoplasm</keyword>
<comment type="subcellular location">
    <subcellularLocation>
        <location evidence="12">Cytoplasm</location>
    </subcellularLocation>
</comment>
<dbReference type="PROSITE" id="PS00666">
    <property type="entry name" value="DHDPS_2"/>
    <property type="match status" value="1"/>
</dbReference>
<dbReference type="RefSeq" id="WP_108993334.1">
    <property type="nucleotide sequence ID" value="NZ_BDQX01000163.1"/>
</dbReference>
<comment type="function">
    <text evidence="1 12">Catalyzes the condensation of (S)-aspartate-beta-semialdehyde [(S)-ASA] and pyruvate to 4-hydroxy-tetrahydrodipicolinate (HTPA).</text>
</comment>
<dbReference type="InterPro" id="IPR005263">
    <property type="entry name" value="DapA"/>
</dbReference>
<keyword evidence="8 12" id="KW-0457">Lysine biosynthesis</keyword>
<evidence type="ECO:0000256" key="2">
    <source>
        <dbReference type="ARBA" id="ARBA00005120"/>
    </source>
</evidence>
<name>A0A2R5EYE6_9BACL</name>
<comment type="pathway">
    <text evidence="2 12">Amino-acid biosynthesis; L-lysine biosynthesis via DAP pathway; (S)-tetrahydrodipicolinate from L-aspartate: step 3/4.</text>
</comment>
<dbReference type="PIRSF" id="PIRSF001365">
    <property type="entry name" value="DHDPS"/>
    <property type="match status" value="1"/>
</dbReference>
<dbReference type="InterPro" id="IPR020625">
    <property type="entry name" value="Schiff_base-form_aldolases_AS"/>
</dbReference>
<dbReference type="CDD" id="cd00408">
    <property type="entry name" value="DHDPS-like"/>
    <property type="match status" value="1"/>
</dbReference>
<comment type="subunit">
    <text evidence="12">Homotetramer; dimer of dimers.</text>
</comment>
<comment type="catalytic activity">
    <reaction evidence="11 12">
        <text>L-aspartate 4-semialdehyde + pyruvate = (2S,4S)-4-hydroxy-2,3,4,5-tetrahydrodipicolinate + H2O + H(+)</text>
        <dbReference type="Rhea" id="RHEA:34171"/>
        <dbReference type="ChEBI" id="CHEBI:15361"/>
        <dbReference type="ChEBI" id="CHEBI:15377"/>
        <dbReference type="ChEBI" id="CHEBI:15378"/>
        <dbReference type="ChEBI" id="CHEBI:67139"/>
        <dbReference type="ChEBI" id="CHEBI:537519"/>
        <dbReference type="EC" id="4.3.3.7"/>
    </reaction>
</comment>
<feature type="binding site" evidence="12 15">
    <location>
        <position position="205"/>
    </location>
    <ligand>
        <name>pyruvate</name>
        <dbReference type="ChEBI" id="CHEBI:15361"/>
    </ligand>
</feature>
<keyword evidence="10 12" id="KW-0704">Schiff base</keyword>
<dbReference type="PANTHER" id="PTHR12128">
    <property type="entry name" value="DIHYDRODIPICOLINATE SYNTHASE"/>
    <property type="match status" value="1"/>
</dbReference>
<dbReference type="GO" id="GO:0009089">
    <property type="term" value="P:lysine biosynthetic process via diaminopimelate"/>
    <property type="evidence" value="ECO:0007669"/>
    <property type="project" value="UniProtKB-UniRule"/>
</dbReference>
<feature type="active site" description="Proton donor/acceptor" evidence="12 14">
    <location>
        <position position="135"/>
    </location>
</feature>
<dbReference type="PRINTS" id="PR00146">
    <property type="entry name" value="DHPICSNTHASE"/>
</dbReference>
<evidence type="ECO:0000256" key="8">
    <source>
        <dbReference type="ARBA" id="ARBA00023154"/>
    </source>
</evidence>
<dbReference type="Pfam" id="PF00701">
    <property type="entry name" value="DHDPS"/>
    <property type="match status" value="1"/>
</dbReference>
<evidence type="ECO:0000256" key="1">
    <source>
        <dbReference type="ARBA" id="ARBA00003294"/>
    </source>
</evidence>
<evidence type="ECO:0000256" key="4">
    <source>
        <dbReference type="ARBA" id="ARBA00012086"/>
    </source>
</evidence>
<evidence type="ECO:0000256" key="14">
    <source>
        <dbReference type="PIRSR" id="PIRSR001365-1"/>
    </source>
</evidence>
<dbReference type="InterPro" id="IPR013785">
    <property type="entry name" value="Aldolase_TIM"/>
</dbReference>
<sequence>MIRPAGIIPAMVTPFTENQTLDEAGLRVLVQRFIEQGVHGLFCLGTNGEFLMLNKQEKVRIAEIVVEEAAGRIPVYAGTGGISTDETITLTKEMERVGVDAVSVITPYFLTFSQDELTLHYQRIAASTNLPIILYNIPNQTGNSIQPQTAARLARESNIVGIKDSSGRMDVILQLLDAADESFAVLAGTDSLILPTLMAGGTGAIAATSNVLPRLVASIYNNWANGDLEAAQHAQDALRPLRNSFQLGTIPSALKEAMSQLGLPGGPARFPVKGLGESQKREVAKMIQAYIESGAIAKEEINVASFERTDR</sequence>
<dbReference type="Proteomes" id="UP000245202">
    <property type="component" value="Unassembled WGS sequence"/>
</dbReference>
<dbReference type="GO" id="GO:0005737">
    <property type="term" value="C:cytoplasm"/>
    <property type="evidence" value="ECO:0007669"/>
    <property type="project" value="UniProtKB-SubCell"/>
</dbReference>
<accession>A0A2R5EYE6</accession>
<comment type="caution">
    <text evidence="12">Was originally thought to be a dihydrodipicolinate synthase (DHDPS), catalyzing the condensation of (S)-aspartate-beta-semialdehyde [(S)-ASA] and pyruvate to dihydrodipicolinate (DHDP). However, it was shown in E.coli that the product of the enzymatic reaction is not dihydrodipicolinate but in fact (4S)-4-hydroxy-2,3,4,5-tetrahydro-(2S)-dipicolinic acid (HTPA), and that the consecutive dehydration reaction leading to DHDP is not spontaneous but catalyzed by DapB.</text>
</comment>
<dbReference type="HAMAP" id="MF_00418">
    <property type="entry name" value="DapA"/>
    <property type="match status" value="1"/>
</dbReference>
<evidence type="ECO:0000256" key="9">
    <source>
        <dbReference type="ARBA" id="ARBA00023239"/>
    </source>
</evidence>
<dbReference type="InterPro" id="IPR002220">
    <property type="entry name" value="DapA-like"/>
</dbReference>
<evidence type="ECO:0000256" key="13">
    <source>
        <dbReference type="PIRNR" id="PIRNR001365"/>
    </source>
</evidence>
<comment type="similarity">
    <text evidence="3 12 13">Belongs to the DapA family.</text>
</comment>
<keyword evidence="6 12" id="KW-0028">Amino-acid biosynthesis</keyword>
<evidence type="ECO:0000256" key="3">
    <source>
        <dbReference type="ARBA" id="ARBA00007592"/>
    </source>
</evidence>
<organism evidence="16 17">
    <name type="scientific">Paenibacillus agaridevorans</name>
    <dbReference type="NCBI Taxonomy" id="171404"/>
    <lineage>
        <taxon>Bacteria</taxon>
        <taxon>Bacillati</taxon>
        <taxon>Bacillota</taxon>
        <taxon>Bacilli</taxon>
        <taxon>Bacillales</taxon>
        <taxon>Paenibacillaceae</taxon>
        <taxon>Paenibacillus</taxon>
    </lineage>
</organism>
<proteinExistence type="inferred from homology"/>
<dbReference type="AlphaFoldDB" id="A0A2R5EYE6"/>
<comment type="caution">
    <text evidence="16">The sequence shown here is derived from an EMBL/GenBank/DDBJ whole genome shotgun (WGS) entry which is preliminary data.</text>
</comment>
<evidence type="ECO:0000313" key="16">
    <source>
        <dbReference type="EMBL" id="GBG08374.1"/>
    </source>
</evidence>
<dbReference type="PANTHER" id="PTHR12128:SF66">
    <property type="entry name" value="4-HYDROXY-2-OXOGLUTARATE ALDOLASE, MITOCHONDRIAL"/>
    <property type="match status" value="1"/>
</dbReference>
<evidence type="ECO:0000256" key="6">
    <source>
        <dbReference type="ARBA" id="ARBA00022605"/>
    </source>
</evidence>
<comment type="caution">
    <text evidence="12">Lacks conserved residue(s) required for the propagation of feature annotation.</text>
</comment>
<reference evidence="16 17" key="1">
    <citation type="submission" date="2017-08" db="EMBL/GenBank/DDBJ databases">
        <title>Substantial Increase in Enzyme Production by Combined Drug-Resistance Mutations in Paenibacillus agaridevorans.</title>
        <authorList>
            <person name="Tanaka Y."/>
            <person name="Funane K."/>
            <person name="Hosaka T."/>
            <person name="Shiwa Y."/>
            <person name="Fujita N."/>
            <person name="Miyazaki T."/>
            <person name="Yoshikawa H."/>
            <person name="Murakami K."/>
            <person name="Kasahara K."/>
            <person name="Inaoka T."/>
            <person name="Hiraga Y."/>
            <person name="Ochi K."/>
        </authorList>
    </citation>
    <scope>NUCLEOTIDE SEQUENCE [LARGE SCALE GENOMIC DNA]</scope>
    <source>
        <strain evidence="16 17">T-3040</strain>
    </source>
</reference>
<dbReference type="SUPFAM" id="SSF51569">
    <property type="entry name" value="Aldolase"/>
    <property type="match status" value="1"/>
</dbReference>
<dbReference type="UniPathway" id="UPA00034">
    <property type="reaction ID" value="UER00017"/>
</dbReference>
<dbReference type="EC" id="4.3.3.7" evidence="4 12"/>
<feature type="active site" description="Schiff-base intermediate with substrate" evidence="12 14">
    <location>
        <position position="163"/>
    </location>
</feature>
<feature type="site" description="Part of a proton relay during catalysis" evidence="12">
    <location>
        <position position="46"/>
    </location>
</feature>
<evidence type="ECO:0000256" key="12">
    <source>
        <dbReference type="HAMAP-Rule" id="MF_00418"/>
    </source>
</evidence>
<gene>
    <name evidence="12" type="primary">dapA</name>
    <name evidence="16" type="ORF">PAT3040_02954</name>
</gene>
<keyword evidence="17" id="KW-1185">Reference proteome</keyword>
<keyword evidence="7 12" id="KW-0220">Diaminopimelate biosynthesis</keyword>
<dbReference type="GO" id="GO:0008840">
    <property type="term" value="F:4-hydroxy-tetrahydrodipicolinate synthase activity"/>
    <property type="evidence" value="ECO:0007669"/>
    <property type="project" value="UniProtKB-UniRule"/>
</dbReference>
<dbReference type="SMART" id="SM01130">
    <property type="entry name" value="DHDPS"/>
    <property type="match status" value="1"/>
</dbReference>
<evidence type="ECO:0000256" key="15">
    <source>
        <dbReference type="PIRSR" id="PIRSR001365-2"/>
    </source>
</evidence>
<protein>
    <recommendedName>
        <fullName evidence="4 12">4-hydroxy-tetrahydrodipicolinate synthase</fullName>
        <shortName evidence="12">HTPA synthase</shortName>
        <ecNumber evidence="4 12">4.3.3.7</ecNumber>
    </recommendedName>
</protein>
<evidence type="ECO:0000256" key="5">
    <source>
        <dbReference type="ARBA" id="ARBA00022490"/>
    </source>
</evidence>
<evidence type="ECO:0000256" key="10">
    <source>
        <dbReference type="ARBA" id="ARBA00023270"/>
    </source>
</evidence>
<evidence type="ECO:0000256" key="7">
    <source>
        <dbReference type="ARBA" id="ARBA00022915"/>
    </source>
</evidence>
<evidence type="ECO:0000256" key="11">
    <source>
        <dbReference type="ARBA" id="ARBA00047836"/>
    </source>
</evidence>
<dbReference type="EMBL" id="BDQX01000163">
    <property type="protein sequence ID" value="GBG08374.1"/>
    <property type="molecule type" value="Genomic_DNA"/>
</dbReference>
<dbReference type="Gene3D" id="3.20.20.70">
    <property type="entry name" value="Aldolase class I"/>
    <property type="match status" value="1"/>
</dbReference>
<dbReference type="NCBIfam" id="TIGR00674">
    <property type="entry name" value="dapA"/>
    <property type="match status" value="1"/>
</dbReference>
<dbReference type="GO" id="GO:0019877">
    <property type="term" value="P:diaminopimelate biosynthetic process"/>
    <property type="evidence" value="ECO:0007669"/>
    <property type="project" value="UniProtKB-UniRule"/>
</dbReference>